<accession>A0ACC0HGS8</accession>
<organism evidence="1 2">
    <name type="scientific">Camellia lanceoleosa</name>
    <dbReference type="NCBI Taxonomy" id="1840588"/>
    <lineage>
        <taxon>Eukaryota</taxon>
        <taxon>Viridiplantae</taxon>
        <taxon>Streptophyta</taxon>
        <taxon>Embryophyta</taxon>
        <taxon>Tracheophyta</taxon>
        <taxon>Spermatophyta</taxon>
        <taxon>Magnoliopsida</taxon>
        <taxon>eudicotyledons</taxon>
        <taxon>Gunneridae</taxon>
        <taxon>Pentapetalae</taxon>
        <taxon>asterids</taxon>
        <taxon>Ericales</taxon>
        <taxon>Theaceae</taxon>
        <taxon>Camellia</taxon>
    </lineage>
</organism>
<dbReference type="Proteomes" id="UP001060215">
    <property type="component" value="Chromosome 4"/>
</dbReference>
<comment type="caution">
    <text evidence="1">The sequence shown here is derived from an EMBL/GenBank/DDBJ whole genome shotgun (WGS) entry which is preliminary data.</text>
</comment>
<reference evidence="1 2" key="1">
    <citation type="journal article" date="2022" name="Plant J.">
        <title>Chromosome-level genome of Camellia lanceoleosa provides a valuable resource for understanding genome evolution and self-incompatibility.</title>
        <authorList>
            <person name="Gong W."/>
            <person name="Xiao S."/>
            <person name="Wang L."/>
            <person name="Liao Z."/>
            <person name="Chang Y."/>
            <person name="Mo W."/>
            <person name="Hu G."/>
            <person name="Li W."/>
            <person name="Zhao G."/>
            <person name="Zhu H."/>
            <person name="Hu X."/>
            <person name="Ji K."/>
            <person name="Xiang X."/>
            <person name="Song Q."/>
            <person name="Yuan D."/>
            <person name="Jin S."/>
            <person name="Zhang L."/>
        </authorList>
    </citation>
    <scope>NUCLEOTIDE SEQUENCE [LARGE SCALE GENOMIC DNA]</scope>
    <source>
        <strain evidence="1">SQ_2022a</strain>
    </source>
</reference>
<keyword evidence="2" id="KW-1185">Reference proteome</keyword>
<dbReference type="EMBL" id="CM045761">
    <property type="protein sequence ID" value="KAI8012812.1"/>
    <property type="molecule type" value="Genomic_DNA"/>
</dbReference>
<name>A0ACC0HGS8_9ERIC</name>
<evidence type="ECO:0000313" key="1">
    <source>
        <dbReference type="EMBL" id="KAI8012812.1"/>
    </source>
</evidence>
<gene>
    <name evidence="1" type="ORF">LOK49_LG05G01604</name>
</gene>
<evidence type="ECO:0000313" key="2">
    <source>
        <dbReference type="Proteomes" id="UP001060215"/>
    </source>
</evidence>
<protein>
    <submittedName>
        <fullName evidence="1">Peptide chain release factor 1</fullName>
    </submittedName>
</protein>
<proteinExistence type="predicted"/>
<sequence>MEFLLVARGAMSYSEIHESRGFQGQSLHHVEEHRPSAKISNRVLNKAKALKVLCARLYEMERSRIQTSRSKLRSGDGGGQCERIRTYNFPQGRVTDHRVGIAHYSKIS</sequence>